<protein>
    <submittedName>
        <fullName evidence="1">Uncharacterized protein</fullName>
    </submittedName>
</protein>
<dbReference type="SUPFAM" id="SSF50630">
    <property type="entry name" value="Acid proteases"/>
    <property type="match status" value="1"/>
</dbReference>
<organism evidence="1 2">
    <name type="scientific">Eumeta variegata</name>
    <name type="common">Bagworm moth</name>
    <name type="synonym">Eumeta japonica</name>
    <dbReference type="NCBI Taxonomy" id="151549"/>
    <lineage>
        <taxon>Eukaryota</taxon>
        <taxon>Metazoa</taxon>
        <taxon>Ecdysozoa</taxon>
        <taxon>Arthropoda</taxon>
        <taxon>Hexapoda</taxon>
        <taxon>Insecta</taxon>
        <taxon>Pterygota</taxon>
        <taxon>Neoptera</taxon>
        <taxon>Endopterygota</taxon>
        <taxon>Lepidoptera</taxon>
        <taxon>Glossata</taxon>
        <taxon>Ditrysia</taxon>
        <taxon>Tineoidea</taxon>
        <taxon>Psychidae</taxon>
        <taxon>Oiketicinae</taxon>
        <taxon>Eumeta</taxon>
    </lineage>
</organism>
<dbReference type="InterPro" id="IPR021109">
    <property type="entry name" value="Peptidase_aspartic_dom_sf"/>
</dbReference>
<comment type="caution">
    <text evidence="1">The sequence shown here is derived from an EMBL/GenBank/DDBJ whole genome shotgun (WGS) entry which is preliminary data.</text>
</comment>
<dbReference type="Proteomes" id="UP000299102">
    <property type="component" value="Unassembled WGS sequence"/>
</dbReference>
<evidence type="ECO:0000313" key="2">
    <source>
        <dbReference type="Proteomes" id="UP000299102"/>
    </source>
</evidence>
<evidence type="ECO:0000313" key="1">
    <source>
        <dbReference type="EMBL" id="GBO99561.1"/>
    </source>
</evidence>
<keyword evidence="2" id="KW-1185">Reference proteome</keyword>
<dbReference type="OrthoDB" id="7413519at2759"/>
<dbReference type="AlphaFoldDB" id="A0A4C1SBT7"/>
<reference evidence="1 2" key="1">
    <citation type="journal article" date="2019" name="Commun. Biol.">
        <title>The bagworm genome reveals a unique fibroin gene that provides high tensile strength.</title>
        <authorList>
            <person name="Kono N."/>
            <person name="Nakamura H."/>
            <person name="Ohtoshi R."/>
            <person name="Tomita M."/>
            <person name="Numata K."/>
            <person name="Arakawa K."/>
        </authorList>
    </citation>
    <scope>NUCLEOTIDE SEQUENCE [LARGE SCALE GENOMIC DNA]</scope>
</reference>
<name>A0A4C1SBT7_EUMVA</name>
<dbReference type="EMBL" id="BGZK01003286">
    <property type="protein sequence ID" value="GBO99561.1"/>
    <property type="molecule type" value="Genomic_DNA"/>
</dbReference>
<sequence length="137" mass="15800">MVIETLRNIDRESDPRAFAEISIGNVRIKGLLDTGASEAYLGVDFWKVFQLAPEVFRNEEINLERLQDEFKVSEHKTNPHILSDEQNRKLKEVIGQFPAFEKLGLGCTHMEKHTIKLTEGAVPLKIDTIPCHLRYRR</sequence>
<gene>
    <name evidence="1" type="ORF">EVAR_70158_1</name>
</gene>
<proteinExistence type="predicted"/>
<accession>A0A4C1SBT7</accession>